<gene>
    <name evidence="1" type="ORF">SDC9_189721</name>
</gene>
<evidence type="ECO:0008006" key="2">
    <source>
        <dbReference type="Google" id="ProtNLM"/>
    </source>
</evidence>
<proteinExistence type="predicted"/>
<accession>A0A645HSY4</accession>
<reference evidence="1" key="1">
    <citation type="submission" date="2019-08" db="EMBL/GenBank/DDBJ databases">
        <authorList>
            <person name="Kucharzyk K."/>
            <person name="Murdoch R.W."/>
            <person name="Higgins S."/>
            <person name="Loffler F."/>
        </authorList>
    </citation>
    <scope>NUCLEOTIDE SEQUENCE</scope>
</reference>
<protein>
    <recommendedName>
        <fullName evidence="2">Peptidase S9 prolyl oligopeptidase catalytic domain-containing protein</fullName>
    </recommendedName>
</protein>
<sequence>MAFYNALRRNKKSVIALFYKNEGHVLLNKDAQFDLTFRIIDWFDYFLYGETNIEWIDKGMKKGDTP</sequence>
<comment type="caution">
    <text evidence="1">The sequence shown here is derived from an EMBL/GenBank/DDBJ whole genome shotgun (WGS) entry which is preliminary data.</text>
</comment>
<dbReference type="AlphaFoldDB" id="A0A645HSY4"/>
<dbReference type="Gene3D" id="3.40.50.1820">
    <property type="entry name" value="alpha/beta hydrolase"/>
    <property type="match status" value="1"/>
</dbReference>
<dbReference type="SUPFAM" id="SSF53474">
    <property type="entry name" value="alpha/beta-Hydrolases"/>
    <property type="match status" value="1"/>
</dbReference>
<dbReference type="EMBL" id="VSSQ01099706">
    <property type="protein sequence ID" value="MPN42165.1"/>
    <property type="molecule type" value="Genomic_DNA"/>
</dbReference>
<dbReference type="InterPro" id="IPR029058">
    <property type="entry name" value="AB_hydrolase_fold"/>
</dbReference>
<organism evidence="1">
    <name type="scientific">bioreactor metagenome</name>
    <dbReference type="NCBI Taxonomy" id="1076179"/>
    <lineage>
        <taxon>unclassified sequences</taxon>
        <taxon>metagenomes</taxon>
        <taxon>ecological metagenomes</taxon>
    </lineage>
</organism>
<evidence type="ECO:0000313" key="1">
    <source>
        <dbReference type="EMBL" id="MPN42165.1"/>
    </source>
</evidence>
<name>A0A645HSY4_9ZZZZ</name>